<evidence type="ECO:0000256" key="5">
    <source>
        <dbReference type="SAM" id="SignalP"/>
    </source>
</evidence>
<evidence type="ECO:0000256" key="3">
    <source>
        <dbReference type="ARBA" id="ARBA00023157"/>
    </source>
</evidence>
<evidence type="ECO:0000256" key="2">
    <source>
        <dbReference type="ARBA" id="ARBA00022748"/>
    </source>
</evidence>
<dbReference type="InterPro" id="IPR050553">
    <property type="entry name" value="Thioredoxin_ResA/DsbE_sf"/>
</dbReference>
<accession>A0ABR6VT31</accession>
<feature type="signal peptide" evidence="5">
    <location>
        <begin position="1"/>
        <end position="20"/>
    </location>
</feature>
<evidence type="ECO:0000313" key="7">
    <source>
        <dbReference type="EMBL" id="MBC3540327.1"/>
    </source>
</evidence>
<organism evidence="7 8">
    <name type="scientific">Rufibacter sediminis</name>
    <dbReference type="NCBI Taxonomy" id="2762756"/>
    <lineage>
        <taxon>Bacteria</taxon>
        <taxon>Pseudomonadati</taxon>
        <taxon>Bacteroidota</taxon>
        <taxon>Cytophagia</taxon>
        <taxon>Cytophagales</taxon>
        <taxon>Hymenobacteraceae</taxon>
        <taxon>Rufibacter</taxon>
    </lineage>
</organism>
<keyword evidence="4" id="KW-0676">Redox-active center</keyword>
<evidence type="ECO:0000256" key="1">
    <source>
        <dbReference type="ARBA" id="ARBA00004196"/>
    </source>
</evidence>
<dbReference type="InterPro" id="IPR017801">
    <property type="entry name" value="DUF3738"/>
</dbReference>
<dbReference type="PROSITE" id="PS51352">
    <property type="entry name" value="THIOREDOXIN_2"/>
    <property type="match status" value="1"/>
</dbReference>
<dbReference type="SUPFAM" id="SSF52833">
    <property type="entry name" value="Thioredoxin-like"/>
    <property type="match status" value="1"/>
</dbReference>
<dbReference type="PANTHER" id="PTHR42852:SF6">
    <property type="entry name" value="THIOL:DISULFIDE INTERCHANGE PROTEIN DSBE"/>
    <property type="match status" value="1"/>
</dbReference>
<dbReference type="RefSeq" id="WP_186637822.1">
    <property type="nucleotide sequence ID" value="NZ_JACOAF010000028.1"/>
</dbReference>
<keyword evidence="3" id="KW-1015">Disulfide bond</keyword>
<dbReference type="Proteomes" id="UP000659698">
    <property type="component" value="Unassembled WGS sequence"/>
</dbReference>
<keyword evidence="5" id="KW-0732">Signal</keyword>
<dbReference type="Pfam" id="PF08534">
    <property type="entry name" value="Redoxin"/>
    <property type="match status" value="1"/>
</dbReference>
<evidence type="ECO:0000256" key="4">
    <source>
        <dbReference type="ARBA" id="ARBA00023284"/>
    </source>
</evidence>
<proteinExistence type="predicted"/>
<evidence type="ECO:0000259" key="6">
    <source>
        <dbReference type="PROSITE" id="PS51352"/>
    </source>
</evidence>
<dbReference type="InterPro" id="IPR013766">
    <property type="entry name" value="Thioredoxin_domain"/>
</dbReference>
<dbReference type="NCBIfam" id="TIGR03435">
    <property type="entry name" value="Soli_TIGR03435"/>
    <property type="match status" value="1"/>
</dbReference>
<dbReference type="Gene3D" id="3.40.30.10">
    <property type="entry name" value="Glutaredoxin"/>
    <property type="match status" value="1"/>
</dbReference>
<comment type="caution">
    <text evidence="7">The sequence shown here is derived from an EMBL/GenBank/DDBJ whole genome shotgun (WGS) entry which is preliminary data.</text>
</comment>
<sequence length="397" mass="44052">MKKILSLLFLAASLHFPLLAQTNLGAAAPAITFPTVLNGTSRSLHLADLKGKAVLLEFWATWCGPCVQAMPHLQELQAQFKDRLQIITVTEETEQRIQRFLANRPSSLLFAVADTGEARRAFPYRLIPHSVLISPEGKVVAITEPKYVTAAVLEKVLAGEPVDLPLKEDNLAADPLTYFTVAPETKAHFLVQPELKGVGGLSHSYLQDSAFRGRRLTMINLPLESVYRLAYESLPYGRTLDLTTGESVAENKTKYCIDILVPKGQEAQLLPTLRKELQKMFTVRASLEKRPREVYVLQVADAAKVKKIPISRAKAEKFGASAGTFEGEHVPLAKVADYLESFGMVNLPVVDETGNKTFYDLFFEFEPEKKGAIHEALAKLGLKLEKAQRPIDVLVFR</sequence>
<gene>
    <name evidence="7" type="ORF">H7U12_11605</name>
</gene>
<dbReference type="Pfam" id="PF12543">
    <property type="entry name" value="DUF3738"/>
    <property type="match status" value="1"/>
</dbReference>
<keyword evidence="8" id="KW-1185">Reference proteome</keyword>
<dbReference type="PANTHER" id="PTHR42852">
    <property type="entry name" value="THIOL:DISULFIDE INTERCHANGE PROTEIN DSBE"/>
    <property type="match status" value="1"/>
</dbReference>
<reference evidence="7 8" key="1">
    <citation type="journal article" date="2019" name="Int. J. Syst. Evol. Microbiol.">
        <title>Rufibacter sediminis sp. nov., isolated from freshwater lake sediment.</title>
        <authorList>
            <person name="Qu J.H."/>
            <person name="Zhang L.J."/>
            <person name="Fu Y.H."/>
            <person name="Li H.F."/>
        </authorList>
    </citation>
    <scope>NUCLEOTIDE SEQUENCE [LARGE SCALE GENOMIC DNA]</scope>
    <source>
        <strain evidence="7 8">H-1</strain>
    </source>
</reference>
<feature type="chain" id="PRO_5047091206" evidence="5">
    <location>
        <begin position="21"/>
        <end position="397"/>
    </location>
</feature>
<dbReference type="CDD" id="cd02966">
    <property type="entry name" value="TlpA_like_family"/>
    <property type="match status" value="1"/>
</dbReference>
<name>A0ABR6VT31_9BACT</name>
<dbReference type="InterPro" id="IPR036249">
    <property type="entry name" value="Thioredoxin-like_sf"/>
</dbReference>
<evidence type="ECO:0000313" key="8">
    <source>
        <dbReference type="Proteomes" id="UP000659698"/>
    </source>
</evidence>
<keyword evidence="2" id="KW-0201">Cytochrome c-type biogenesis</keyword>
<protein>
    <submittedName>
        <fullName evidence="7">TIGR03435 family protein</fullName>
    </submittedName>
</protein>
<dbReference type="InterPro" id="IPR013740">
    <property type="entry name" value="Redoxin"/>
</dbReference>
<comment type="subcellular location">
    <subcellularLocation>
        <location evidence="1">Cell envelope</location>
    </subcellularLocation>
</comment>
<feature type="domain" description="Thioredoxin" evidence="6">
    <location>
        <begin position="22"/>
        <end position="162"/>
    </location>
</feature>
<dbReference type="EMBL" id="JACOAF010000028">
    <property type="protein sequence ID" value="MBC3540327.1"/>
    <property type="molecule type" value="Genomic_DNA"/>
</dbReference>